<dbReference type="AlphaFoldDB" id="Q9LFW6"/>
<evidence type="ECO:0000313" key="1">
    <source>
        <dbReference type="EMBL" id="AAF79868.1"/>
    </source>
</evidence>
<reference evidence="1" key="2">
    <citation type="submission" date="2000-05" db="EMBL/GenBank/DDBJ databases">
        <title>Genomic sequence for Arabidopsis thaliana BAC T7N9 from chromosome I.</title>
        <authorList>
            <person name="Khan S."/>
            <person name="Brooks S."/>
            <person name="Buehler E."/>
            <person name="Chao Q."/>
            <person name="Johnson-Hopson C."/>
            <person name="Kim C."/>
            <person name="Shinn P."/>
            <person name="Altafi H."/>
            <person name="Bei Q."/>
            <person name="Chin C."/>
            <person name="Chiou J."/>
            <person name="Choi E."/>
            <person name="Conn L."/>
            <person name="Conway A."/>
            <person name="Gonzales A."/>
            <person name="Hansen N."/>
            <person name="Howng B."/>
            <person name="Koo T."/>
            <person name="Lam B."/>
            <person name="Lee J."/>
            <person name="Lenz C."/>
            <person name="Li J."/>
            <person name="Liu A."/>
            <person name="Liu K."/>
            <person name="Liu S."/>
            <person name="Mukharsky N."/>
            <person name="Nguyen M."/>
            <person name="Palm C."/>
            <person name="Pham P."/>
            <person name="Sakano H."/>
            <person name="Schwartz J."/>
            <person name="Southwick A."/>
            <person name="Thaveri A."/>
            <person name="Toriumi M."/>
            <person name="Vaysberg M."/>
            <person name="Yu G."/>
            <person name="Federspiel N.A."/>
            <person name="Theologis A."/>
            <person name="Ecker J.R."/>
        </authorList>
    </citation>
    <scope>NUCLEOTIDE SEQUENCE</scope>
</reference>
<dbReference type="EMBL" id="AC000348">
    <property type="protein sequence ID" value="AAF79868.1"/>
    <property type="molecule type" value="Genomic_DNA"/>
</dbReference>
<reference evidence="1" key="3">
    <citation type="submission" date="2000-09" db="EMBL/GenBank/DDBJ databases">
        <authorList>
            <person name="Cheuk R."/>
            <person name="Shinn P."/>
            <person name="Brooks S."/>
            <person name="Buehler E."/>
            <person name="Chao Q."/>
            <person name="Johnson-Hopson C."/>
            <person name="Khan S."/>
            <person name="Kim C."/>
            <person name="Altafi H."/>
            <person name="Bei B."/>
            <person name="Chin C."/>
            <person name="Chiou J."/>
            <person name="Choi E."/>
            <person name="Conn L."/>
            <person name="Conway A."/>
            <person name="Gonzalez A."/>
            <person name="Hansen N."/>
            <person name="Howing B."/>
            <person name="Koo T."/>
            <person name="Lam B."/>
            <person name="Lee J."/>
            <person name="Lenz C."/>
            <person name="Li J."/>
            <person name="Liu A."/>
            <person name="Liu J."/>
            <person name="Liu S."/>
            <person name="Mukharsky N."/>
            <person name="Nguyen M."/>
            <person name="Palm C."/>
            <person name="Pham P."/>
            <person name="Sakano H."/>
            <person name="Schwartz J."/>
            <person name="Southwick A."/>
            <person name="Thaveri A."/>
            <person name="Toriumi M."/>
            <person name="Vaysberg M."/>
            <person name="Yu G."/>
            <person name="Davis R."/>
            <person name="Federspiel N."/>
            <person name="Theologis A."/>
            <person name="Ecker J."/>
        </authorList>
    </citation>
    <scope>NUCLEOTIDE SEQUENCE</scope>
</reference>
<proteinExistence type="predicted"/>
<protein>
    <submittedName>
        <fullName evidence="1">T7N9.33</fullName>
    </submittedName>
</protein>
<accession>Q9LFW6</accession>
<dbReference type="SMR" id="Q9LFW6"/>
<name>Q9LFW6_ARATH</name>
<organism evidence="1">
    <name type="scientific">Arabidopsis thaliana</name>
    <name type="common">Mouse-ear cress</name>
    <dbReference type="NCBI Taxonomy" id="3702"/>
    <lineage>
        <taxon>Eukaryota</taxon>
        <taxon>Viridiplantae</taxon>
        <taxon>Streptophyta</taxon>
        <taxon>Embryophyta</taxon>
        <taxon>Tracheophyta</taxon>
        <taxon>Spermatophyta</taxon>
        <taxon>Magnoliopsida</taxon>
        <taxon>eudicotyledons</taxon>
        <taxon>Gunneridae</taxon>
        <taxon>Pentapetalae</taxon>
        <taxon>rosids</taxon>
        <taxon>malvids</taxon>
        <taxon>Brassicales</taxon>
        <taxon>Brassicaceae</taxon>
        <taxon>Camelineae</taxon>
        <taxon>Arabidopsis</taxon>
    </lineage>
</organism>
<reference key="1">
    <citation type="journal article" date="2000" name="Nature">
        <title>Sequence and analysis of chromosome 1 of the plant Arabidopsis thaliana.</title>
        <authorList>
            <person name="Theologis A."/>
            <person name="Ecker J.R."/>
            <person name="Palm C.J."/>
            <person name="Federspiel N.A."/>
            <person name="Kaul S."/>
            <person name="White O."/>
            <person name="Alonso J."/>
            <person name="Altafi H."/>
            <person name="Araujo R."/>
            <person name="Bowman C.L."/>
            <person name="Brooks S.Y."/>
            <person name="Buehler E."/>
            <person name="Chan A."/>
            <person name="Chao Q."/>
            <person name="Chen H."/>
            <person name="Cheuk R.F."/>
            <person name="Chin C.W."/>
            <person name="Chung M.K."/>
            <person name="Conn L."/>
            <person name="Conway A.B."/>
            <person name="Conway A.R."/>
            <person name="Creasy T.H."/>
            <person name="Dewar K."/>
            <person name="Dunn P."/>
            <person name="Etgu P."/>
            <person name="Feldblyum T.V."/>
            <person name="Feng J."/>
            <person name="Fong B."/>
            <person name="Fujii C.Y."/>
            <person name="Gill J.E."/>
            <person name="Goldsmith A.D."/>
            <person name="Haas B."/>
            <person name="Hansen N.F."/>
            <person name="Hughes B."/>
            <person name="Huizar L."/>
            <person name="Hunter J.L."/>
            <person name="Jenkins J."/>
            <person name="Johnson-Hopson C."/>
            <person name="Khan S."/>
            <person name="Khaykin E."/>
            <person name="Kim C.J."/>
            <person name="Koo H.L."/>
            <person name="Kremenetskaia I."/>
            <person name="Kurtz D.B."/>
            <person name="Kwan A."/>
            <person name="Lam B."/>
            <person name="Langin-Hooper S."/>
            <person name="Lee A."/>
            <person name="Lee J.M."/>
            <person name="Lenz C.A."/>
            <person name="Li J.H."/>
            <person name="Li Y."/>
            <person name="Lin X."/>
            <person name="Liu S.X."/>
            <person name="Liu Z.A."/>
            <person name="Luros J.S."/>
            <person name="Maiti R."/>
            <person name="Marziali A."/>
            <person name="Militscher J."/>
            <person name="Miranda M."/>
            <person name="Nguyen M."/>
            <person name="Nierman W.C."/>
            <person name="Osborne B.I."/>
            <person name="Pai G."/>
            <person name="Peterson J."/>
            <person name="Pham P.K."/>
            <person name="Rizzo M."/>
            <person name="Rooney T."/>
            <person name="Rowley D."/>
            <person name="Sakano H."/>
            <person name="Salzberg S.L."/>
            <person name="Schwartz J.R."/>
            <person name="Shinn P."/>
            <person name="Southwick A.M."/>
            <person name="Sun H."/>
            <person name="Tallon L.J."/>
            <person name="Tambunga G."/>
            <person name="Toriumi M.J."/>
            <person name="Town C.D."/>
            <person name="Utterback T."/>
            <person name="Van Aken S."/>
            <person name="Vaysberg M."/>
            <person name="Vysotskaia V.S."/>
            <person name="Walker M."/>
            <person name="Wu D."/>
            <person name="Yu G."/>
            <person name="Fraser C.M."/>
            <person name="Venter J.C."/>
            <person name="Davis R.W."/>
        </authorList>
    </citation>
    <scope>NUCLEOTIDE SEQUENCE [LARGE SCALE GENOMIC DNA]</scope>
    <source>
        <strain>cv. Columbia</strain>
    </source>
</reference>
<sequence length="63" mass="7629">MSFTKTLVFFSFNFDILFRVKKMGPNYRTYSLLEKNINKLKLFETNLQNNKYKKISIIILLFI</sequence>